<dbReference type="Pfam" id="PF01812">
    <property type="entry name" value="5-FTHF_cyc-lig"/>
    <property type="match status" value="1"/>
</dbReference>
<keyword evidence="5" id="KW-0479">Metal-binding</keyword>
<evidence type="ECO:0000256" key="5">
    <source>
        <dbReference type="RuleBase" id="RU361279"/>
    </source>
</evidence>
<comment type="caution">
    <text evidence="6">The sequence shown here is derived from an EMBL/GenBank/DDBJ whole genome shotgun (WGS) entry which is preliminary data.</text>
</comment>
<dbReference type="EMBL" id="SHMQ01000004">
    <property type="protein sequence ID" value="RZV40061.1"/>
    <property type="molecule type" value="Genomic_DNA"/>
</dbReference>
<feature type="binding site" evidence="4">
    <location>
        <position position="74"/>
    </location>
    <ligand>
        <name>substrate</name>
    </ligand>
</feature>
<evidence type="ECO:0000256" key="1">
    <source>
        <dbReference type="ARBA" id="ARBA00010638"/>
    </source>
</evidence>
<keyword evidence="2 4" id="KW-0547">Nucleotide-binding</keyword>
<dbReference type="InterPro" id="IPR002698">
    <property type="entry name" value="FTHF_cligase"/>
</dbReference>
<dbReference type="InterPro" id="IPR037171">
    <property type="entry name" value="NagB/RpiA_transferase-like"/>
</dbReference>
<evidence type="ECO:0000256" key="4">
    <source>
        <dbReference type="PIRSR" id="PIRSR006806-1"/>
    </source>
</evidence>
<feature type="binding site" evidence="4">
    <location>
        <begin position="150"/>
        <end position="158"/>
    </location>
    <ligand>
        <name>ATP</name>
        <dbReference type="ChEBI" id="CHEBI:30616"/>
    </ligand>
</feature>
<dbReference type="PANTHER" id="PTHR23407:SF1">
    <property type="entry name" value="5-FORMYLTETRAHYDROFOLATE CYCLO-LIGASE"/>
    <property type="match status" value="1"/>
</dbReference>
<evidence type="ECO:0000313" key="7">
    <source>
        <dbReference type="Proteomes" id="UP000322454"/>
    </source>
</evidence>
<comment type="catalytic activity">
    <reaction evidence="5">
        <text>(6S)-5-formyl-5,6,7,8-tetrahydrofolate + ATP = (6R)-5,10-methenyltetrahydrofolate + ADP + phosphate</text>
        <dbReference type="Rhea" id="RHEA:10488"/>
        <dbReference type="ChEBI" id="CHEBI:30616"/>
        <dbReference type="ChEBI" id="CHEBI:43474"/>
        <dbReference type="ChEBI" id="CHEBI:57455"/>
        <dbReference type="ChEBI" id="CHEBI:57457"/>
        <dbReference type="ChEBI" id="CHEBI:456216"/>
        <dbReference type="EC" id="6.3.3.2"/>
    </reaction>
</comment>
<dbReference type="GO" id="GO:0046872">
    <property type="term" value="F:metal ion binding"/>
    <property type="evidence" value="ECO:0007669"/>
    <property type="project" value="UniProtKB-KW"/>
</dbReference>
<comment type="cofactor">
    <cofactor evidence="5">
        <name>Mg(2+)</name>
        <dbReference type="ChEBI" id="CHEBI:18420"/>
    </cofactor>
</comment>
<dbReference type="Proteomes" id="UP000322454">
    <property type="component" value="Unassembled WGS sequence"/>
</dbReference>
<dbReference type="GO" id="GO:0030272">
    <property type="term" value="F:5-formyltetrahydrofolate cyclo-ligase activity"/>
    <property type="evidence" value="ECO:0007669"/>
    <property type="project" value="UniProtKB-EC"/>
</dbReference>
<gene>
    <name evidence="6" type="ORF">EVJ48_02485</name>
</gene>
<keyword evidence="5" id="KW-0460">Magnesium</keyword>
<dbReference type="SUPFAM" id="SSF100950">
    <property type="entry name" value="NagB/RpiA/CoA transferase-like"/>
    <property type="match status" value="1"/>
</dbReference>
<dbReference type="EC" id="6.3.3.2" evidence="5"/>
<dbReference type="PANTHER" id="PTHR23407">
    <property type="entry name" value="ATPASE INHIBITOR/5-FORMYLTETRAHYDROFOLATE CYCLO-LIGASE"/>
    <property type="match status" value="1"/>
</dbReference>
<dbReference type="GO" id="GO:0009396">
    <property type="term" value="P:folic acid-containing compound biosynthetic process"/>
    <property type="evidence" value="ECO:0007669"/>
    <property type="project" value="TreeGrafter"/>
</dbReference>
<reference evidence="6 7" key="1">
    <citation type="submission" date="2019-01" db="EMBL/GenBank/DDBJ databases">
        <title>Insights into ecological role of a new deltaproteobacterial order Candidatus Sinidesulfobacterales (Sva0485) by metagenomics and metatranscriptomics.</title>
        <authorList>
            <person name="Tan S."/>
            <person name="Liu J."/>
            <person name="Fang Y."/>
            <person name="Hedlund B."/>
            <person name="Lian Z.-H."/>
            <person name="Huang L.-Y."/>
            <person name="Li J.-T."/>
            <person name="Huang L.-N."/>
            <person name="Li W.-J."/>
            <person name="Jiang H.-C."/>
            <person name="Dong H.-L."/>
            <person name="Shu W.-S."/>
        </authorList>
    </citation>
    <scope>NUCLEOTIDE SEQUENCE [LARGE SCALE GENOMIC DNA]</scope>
    <source>
        <strain evidence="6">AP4</strain>
    </source>
</reference>
<keyword evidence="3 4" id="KW-0067">ATP-binding</keyword>
<comment type="similarity">
    <text evidence="1 5">Belongs to the 5-formyltetrahydrofolate cyclo-ligase family.</text>
</comment>
<evidence type="ECO:0000256" key="3">
    <source>
        <dbReference type="ARBA" id="ARBA00022840"/>
    </source>
</evidence>
<dbReference type="AlphaFoldDB" id="A0A520XFV1"/>
<name>A0A520XFV1_9DELT</name>
<dbReference type="Gene3D" id="3.40.50.10420">
    <property type="entry name" value="NagB/RpiA/CoA transferase-like"/>
    <property type="match status" value="1"/>
</dbReference>
<dbReference type="GO" id="GO:0035999">
    <property type="term" value="P:tetrahydrofolate interconversion"/>
    <property type="evidence" value="ECO:0007669"/>
    <property type="project" value="TreeGrafter"/>
</dbReference>
<sequence length="210" mass="24792">MRGYPFSLYFFRYFITPFKMINKKDARELMKNKRIELTEPYINAASLNISKIAYDYIILNLFKKIVIYMSIKNEVRIEYLIDENKNGDIRFFMPFCDNGGRMCFYKFESIDLMKRDSFGILSPKNGHKIDEKDIDVFFVPGLAFDIYGNRVGYGKGCYDRSLKKAENSHFIGVCYDFQFIKNDVLEFEPEDVKMNSIITENGIYKVDIEL</sequence>
<dbReference type="PIRSF" id="PIRSF006806">
    <property type="entry name" value="FTHF_cligase"/>
    <property type="match status" value="1"/>
</dbReference>
<protein>
    <recommendedName>
        <fullName evidence="5">5-formyltetrahydrofolate cyclo-ligase</fullName>
        <ecNumber evidence="5">6.3.3.2</ecNumber>
    </recommendedName>
</protein>
<evidence type="ECO:0000313" key="6">
    <source>
        <dbReference type="EMBL" id="RZV40061.1"/>
    </source>
</evidence>
<feature type="binding site" evidence="4">
    <location>
        <begin position="23"/>
        <end position="27"/>
    </location>
    <ligand>
        <name>ATP</name>
        <dbReference type="ChEBI" id="CHEBI:30616"/>
    </ligand>
</feature>
<accession>A0A520XFV1</accession>
<evidence type="ECO:0000256" key="2">
    <source>
        <dbReference type="ARBA" id="ARBA00022741"/>
    </source>
</evidence>
<feature type="binding site" evidence="4">
    <location>
        <position position="69"/>
    </location>
    <ligand>
        <name>substrate</name>
    </ligand>
</feature>
<dbReference type="InterPro" id="IPR024185">
    <property type="entry name" value="FTHF_cligase-like_sf"/>
</dbReference>
<dbReference type="GO" id="GO:0005524">
    <property type="term" value="F:ATP binding"/>
    <property type="evidence" value="ECO:0007669"/>
    <property type="project" value="UniProtKB-KW"/>
</dbReference>
<keyword evidence="6" id="KW-0436">Ligase</keyword>
<organism evidence="6 7">
    <name type="scientific">Candidatus Acidulodesulfobacterium acidiphilum</name>
    <dbReference type="NCBI Taxonomy" id="2597224"/>
    <lineage>
        <taxon>Bacteria</taxon>
        <taxon>Deltaproteobacteria</taxon>
        <taxon>Candidatus Acidulodesulfobacterales</taxon>
        <taxon>Candidatus Acidulodesulfobacterium</taxon>
    </lineage>
</organism>
<proteinExistence type="inferred from homology"/>
<dbReference type="NCBIfam" id="TIGR02727">
    <property type="entry name" value="MTHFS_bact"/>
    <property type="match status" value="1"/>
</dbReference>